<comment type="caution">
    <text evidence="1">The sequence shown here is derived from an EMBL/GenBank/DDBJ whole genome shotgun (WGS) entry which is preliminary data.</text>
</comment>
<name>A0A1Q8YGL1_9BURK</name>
<reference evidence="1 2" key="1">
    <citation type="submission" date="2017-01" db="EMBL/GenBank/DDBJ databases">
        <title>Genome sequence of Rhodoferax antarcticus ANT.BR, a psychrophilic purple nonsulfur bacterium from an Antarctic microbial mat.</title>
        <authorList>
            <person name="Baker J."/>
            <person name="Riester C."/>
            <person name="Skinner B."/>
            <person name="Newell A."/>
            <person name="Swingley W."/>
            <person name="Madigan M."/>
            <person name="Jung D."/>
            <person name="Asao M."/>
            <person name="Chen M."/>
            <person name="Loughlin P."/>
            <person name="Pan H."/>
            <person name="Lin S."/>
            <person name="Li N."/>
            <person name="Shaw J."/>
            <person name="Prado M."/>
            <person name="Sherman C."/>
            <person name="Li X."/>
            <person name="Tang J."/>
            <person name="Blankenship R."/>
            <person name="Zhao T."/>
            <person name="Touchman J."/>
            <person name="Sattley M."/>
        </authorList>
    </citation>
    <scope>NUCLEOTIDE SEQUENCE [LARGE SCALE GENOMIC DNA]</scope>
    <source>
        <strain evidence="1 2">ANT.BR</strain>
    </source>
</reference>
<organism evidence="1 2">
    <name type="scientific">Rhodoferax antarcticus ANT.BR</name>
    <dbReference type="NCBI Taxonomy" id="1111071"/>
    <lineage>
        <taxon>Bacteria</taxon>
        <taxon>Pseudomonadati</taxon>
        <taxon>Pseudomonadota</taxon>
        <taxon>Betaproteobacteria</taxon>
        <taxon>Burkholderiales</taxon>
        <taxon>Comamonadaceae</taxon>
        <taxon>Rhodoferax</taxon>
    </lineage>
</organism>
<dbReference type="InterPro" id="IPR029060">
    <property type="entry name" value="PIN-like_dom_sf"/>
</dbReference>
<proteinExistence type="predicted"/>
<evidence type="ECO:0000313" key="2">
    <source>
        <dbReference type="Proteomes" id="UP000185911"/>
    </source>
</evidence>
<dbReference type="Gene3D" id="3.40.50.1010">
    <property type="entry name" value="5'-nuclease"/>
    <property type="match status" value="1"/>
</dbReference>
<sequence length="51" mass="5610">MKPKSMLDTHIGIYLMKHQPPEARARFDACFVGAVVISAMTLAELEFGIAC</sequence>
<dbReference type="AlphaFoldDB" id="A0A1Q8YGL1"/>
<dbReference type="Proteomes" id="UP000185911">
    <property type="component" value="Unassembled WGS sequence"/>
</dbReference>
<protein>
    <submittedName>
        <fullName evidence="1">Putative Virulence-associated C</fullName>
    </submittedName>
</protein>
<dbReference type="EMBL" id="MSYM01000009">
    <property type="protein sequence ID" value="OLP07198.1"/>
    <property type="molecule type" value="Genomic_DNA"/>
</dbReference>
<dbReference type="RefSeq" id="WP_320060517.1">
    <property type="nucleotide sequence ID" value="NZ_MSYM01000009.1"/>
</dbReference>
<gene>
    <name evidence="1" type="ORF">BLL52_1485</name>
</gene>
<accession>A0A1Q8YGL1</accession>
<evidence type="ECO:0000313" key="1">
    <source>
        <dbReference type="EMBL" id="OLP07198.1"/>
    </source>
</evidence>
<dbReference type="SUPFAM" id="SSF88723">
    <property type="entry name" value="PIN domain-like"/>
    <property type="match status" value="1"/>
</dbReference>
<keyword evidence="2" id="KW-1185">Reference proteome</keyword>